<dbReference type="AlphaFoldDB" id="A8PLG6"/>
<reference evidence="1" key="2">
    <citation type="submission" date="2007-10" db="EMBL/GenBank/DDBJ databases">
        <authorList>
            <person name="Myers G.S."/>
        </authorList>
    </citation>
    <scope>NUCLEOTIDE SEQUENCE [LARGE SCALE GENOMIC DNA]</scope>
</reference>
<dbReference type="eggNOG" id="COG1196">
    <property type="taxonomic scope" value="Bacteria"/>
</dbReference>
<dbReference type="OrthoDB" id="5659926at2"/>
<accession>A8PLG6</accession>
<keyword evidence="2" id="KW-1185">Reference proteome</keyword>
<evidence type="ECO:0000313" key="2">
    <source>
        <dbReference type="Proteomes" id="UP000054075"/>
    </source>
</evidence>
<sequence length="353" mass="41493">MTKPSQNYLKRIYKDPTHFKIQKKITNNGHFSHHVFLAKKFKNGQQKSLWFAKDLGGDRTETLAELLAQEISRLILSQQPKTRRLIKITKNKIQYFVLSKEIPHFDEKFFSTPHNQKLIVNNTITGLAATQILALWLNEIDFKPGNVGVDHDKKAVVKLDGGLSFILLNPNYAYLHNRNFEISSVDLEALPNLISYEACNWLQHILWHNKGYAFKKEPTSFDKRLNGNPLFKAELYRTILRIISLPNELIQFFTKNYICNPEDVKKFSNFLIVRKEQLAVAAQKIPAFNDYRQSHQARKEMFEFLHYLKNFKTMEKYNLLNAFEKKYTINAEKLIWKRFLNNDSLLKTSFQMS</sequence>
<gene>
    <name evidence="1" type="ORF">RICGR_0422</name>
</gene>
<name>A8PLG6_9COXI</name>
<protein>
    <submittedName>
        <fullName evidence="1">Uncharacterized protein</fullName>
    </submittedName>
</protein>
<dbReference type="STRING" id="59196.RICGR_0422"/>
<dbReference type="Proteomes" id="UP000054075">
    <property type="component" value="Unassembled WGS sequence"/>
</dbReference>
<proteinExistence type="predicted"/>
<comment type="caution">
    <text evidence="1">The sequence shown here is derived from an EMBL/GenBank/DDBJ whole genome shotgun (WGS) entry which is preliminary data.</text>
</comment>
<dbReference type="EMBL" id="AAQJ02000001">
    <property type="protein sequence ID" value="EDP46035.1"/>
    <property type="molecule type" value="Genomic_DNA"/>
</dbReference>
<reference evidence="1" key="1">
    <citation type="submission" date="2006-04" db="EMBL/GenBank/DDBJ databases">
        <authorList>
            <person name="Seshadri R."/>
            <person name="Federici B.A."/>
        </authorList>
    </citation>
    <scope>NUCLEOTIDE SEQUENCE [LARGE SCALE GENOMIC DNA]</scope>
</reference>
<dbReference type="RefSeq" id="WP_006035022.1">
    <property type="nucleotide sequence ID" value="NZ_AAQJ02000001.1"/>
</dbReference>
<organism evidence="1 2">
    <name type="scientific">Rickettsiella grylli</name>
    <dbReference type="NCBI Taxonomy" id="59196"/>
    <lineage>
        <taxon>Bacteria</taxon>
        <taxon>Pseudomonadati</taxon>
        <taxon>Pseudomonadota</taxon>
        <taxon>Gammaproteobacteria</taxon>
        <taxon>Legionellales</taxon>
        <taxon>Coxiellaceae</taxon>
        <taxon>Rickettsiella</taxon>
    </lineage>
</organism>
<evidence type="ECO:0000313" key="1">
    <source>
        <dbReference type="EMBL" id="EDP46035.1"/>
    </source>
</evidence>